<dbReference type="EMBL" id="VXAR01011635">
    <property type="protein sequence ID" value="NXK82137.1"/>
    <property type="molecule type" value="Genomic_DNA"/>
</dbReference>
<evidence type="ECO:0000256" key="6">
    <source>
        <dbReference type="SAM" id="MobiDB-lite"/>
    </source>
</evidence>
<dbReference type="PANTHER" id="PTHR47078">
    <property type="entry name" value="CYTOSKELETON-ASSOCIATED PROTEIN 2-LIKE"/>
    <property type="match status" value="1"/>
</dbReference>
<dbReference type="AlphaFoldDB" id="A0A7L0MM11"/>
<dbReference type="PANTHER" id="PTHR47078:SF1">
    <property type="entry name" value="CYTOSKELETON-ASSOCIATED PROTEIN 2-LIKE"/>
    <property type="match status" value="1"/>
</dbReference>
<evidence type="ECO:0000313" key="9">
    <source>
        <dbReference type="Proteomes" id="UP000531168"/>
    </source>
</evidence>
<comment type="subcellular location">
    <subcellularLocation>
        <location evidence="1">Cytoplasm</location>
        <location evidence="1">Cytoskeleton</location>
    </subcellularLocation>
</comment>
<evidence type="ECO:0000256" key="5">
    <source>
        <dbReference type="ARBA" id="ARBA00023212"/>
    </source>
</evidence>
<keyword evidence="5" id="KW-0206">Cytoskeleton</keyword>
<dbReference type="InterPro" id="IPR029197">
    <property type="entry name" value="CKAP2_C"/>
</dbReference>
<dbReference type="GO" id="GO:0005829">
    <property type="term" value="C:cytosol"/>
    <property type="evidence" value="ECO:0007669"/>
    <property type="project" value="TreeGrafter"/>
</dbReference>
<dbReference type="Pfam" id="PF15297">
    <property type="entry name" value="CKAP2_C"/>
    <property type="match status" value="2"/>
</dbReference>
<keyword evidence="3" id="KW-0963">Cytoplasm</keyword>
<name>A0A7L0MM11_9PSIT</name>
<keyword evidence="4" id="KW-0597">Phosphoprotein</keyword>
<evidence type="ECO:0000256" key="2">
    <source>
        <dbReference type="ARBA" id="ARBA00009468"/>
    </source>
</evidence>
<feature type="non-terminal residue" evidence="8">
    <location>
        <position position="266"/>
    </location>
</feature>
<evidence type="ECO:0000259" key="7">
    <source>
        <dbReference type="Pfam" id="PF15297"/>
    </source>
</evidence>
<evidence type="ECO:0000313" key="8">
    <source>
        <dbReference type="EMBL" id="NXK82137.1"/>
    </source>
</evidence>
<sequence length="266" mass="29736">RKQLEEWVAAKGKTYKRPPMKLLQAKAVKLSCRSVKEEERQEKPEEHCLEKTNDVLTECLKLIEEGVETEAISEVLSHVPQAEKFANFWICKAKLLARSGPFDAAELYRAAVCAGALPLQELRDVVLNILKAADQTREAALFCPLQLRCPLPLLPGEKSEPGPEEPTSLSKRQHMAATPCLPGRSLPRLPASIKLQVTSAPRGRELLPGPELKFLTPVRRSVRIEQVGSCYPELLKDHDPVVSSLSEILDAEEDTQFFFRKNKALP</sequence>
<evidence type="ECO:0000256" key="4">
    <source>
        <dbReference type="ARBA" id="ARBA00022553"/>
    </source>
</evidence>
<dbReference type="Proteomes" id="UP000531168">
    <property type="component" value="Unassembled WGS sequence"/>
</dbReference>
<proteinExistence type="inferred from homology"/>
<accession>A0A7L0MM11</accession>
<keyword evidence="9" id="KW-1185">Reference proteome</keyword>
<evidence type="ECO:0000256" key="1">
    <source>
        <dbReference type="ARBA" id="ARBA00004245"/>
    </source>
</evidence>
<feature type="domain" description="Cytoskeleton-associated protein 2 C-terminal" evidence="7">
    <location>
        <begin position="2"/>
        <end position="137"/>
    </location>
</feature>
<feature type="non-terminal residue" evidence="8">
    <location>
        <position position="1"/>
    </location>
</feature>
<feature type="region of interest" description="Disordered" evidence="6">
    <location>
        <begin position="154"/>
        <end position="173"/>
    </location>
</feature>
<organism evidence="8 9">
    <name type="scientific">Amazona guildingii</name>
    <dbReference type="NCBI Taxonomy" id="175529"/>
    <lineage>
        <taxon>Eukaryota</taxon>
        <taxon>Metazoa</taxon>
        <taxon>Chordata</taxon>
        <taxon>Craniata</taxon>
        <taxon>Vertebrata</taxon>
        <taxon>Euteleostomi</taxon>
        <taxon>Archelosauria</taxon>
        <taxon>Archosauria</taxon>
        <taxon>Dinosauria</taxon>
        <taxon>Saurischia</taxon>
        <taxon>Theropoda</taxon>
        <taxon>Coelurosauria</taxon>
        <taxon>Aves</taxon>
        <taxon>Neognathae</taxon>
        <taxon>Neoaves</taxon>
        <taxon>Telluraves</taxon>
        <taxon>Australaves</taxon>
        <taxon>Psittaciformes</taxon>
        <taxon>Psittacidae</taxon>
        <taxon>Amazona</taxon>
    </lineage>
</organism>
<protein>
    <submittedName>
        <fullName evidence="8">CKP2L protein</fullName>
    </submittedName>
</protein>
<dbReference type="GO" id="GO:0072686">
    <property type="term" value="C:mitotic spindle"/>
    <property type="evidence" value="ECO:0007669"/>
    <property type="project" value="TreeGrafter"/>
</dbReference>
<comment type="caution">
    <text evidence="8">The sequence shown here is derived from an EMBL/GenBank/DDBJ whole genome shotgun (WGS) entry which is preliminary data.</text>
</comment>
<comment type="similarity">
    <text evidence="2">Belongs to the CKAP2 family.</text>
</comment>
<reference evidence="8 9" key="1">
    <citation type="submission" date="2019-09" db="EMBL/GenBank/DDBJ databases">
        <title>Bird 10,000 Genomes (B10K) Project - Family phase.</title>
        <authorList>
            <person name="Zhang G."/>
        </authorList>
    </citation>
    <scope>NUCLEOTIDE SEQUENCE [LARGE SCALE GENOMIC DNA]</scope>
    <source>
        <strain evidence="8">B10K-DU-001-46</strain>
        <tissue evidence="8">Muscle</tissue>
    </source>
</reference>
<dbReference type="GO" id="GO:0005813">
    <property type="term" value="C:centrosome"/>
    <property type="evidence" value="ECO:0007669"/>
    <property type="project" value="TreeGrafter"/>
</dbReference>
<feature type="domain" description="Cytoskeleton-associated protein 2 C-terminal" evidence="7">
    <location>
        <begin position="211"/>
        <end position="265"/>
    </location>
</feature>
<evidence type="ECO:0000256" key="3">
    <source>
        <dbReference type="ARBA" id="ARBA00022490"/>
    </source>
</evidence>
<gene>
    <name evidence="8" type="primary">Ckap2l</name>
    <name evidence="8" type="ORF">AMAGUI_R01759</name>
</gene>
<dbReference type="InterPro" id="IPR052855">
    <property type="entry name" value="CKAP2-like"/>
</dbReference>